<protein>
    <submittedName>
        <fullName evidence="1">Uncharacterized protein</fullName>
    </submittedName>
</protein>
<dbReference type="EMBL" id="BLAD01000039">
    <property type="protein sequence ID" value="GER99138.1"/>
    <property type="molecule type" value="Genomic_DNA"/>
</dbReference>
<sequence>MRSSSSSHCLTAFPYRLNLTSEVISNARISVRHHHRILWSGPSLPAGRAADLLALLQDTATEPRIDTQLEALTLAVAADLPVLLWGEPGSATRGPEAARRSP</sequence>
<accession>A0A5M3VSF7</accession>
<name>A0A5M3VSF7_9ACTN</name>
<evidence type="ECO:0000313" key="2">
    <source>
        <dbReference type="Proteomes" id="UP000334990"/>
    </source>
</evidence>
<reference evidence="1 2" key="1">
    <citation type="submission" date="2019-10" db="EMBL/GenBank/DDBJ databases">
        <title>Whole genome shotgun sequence of Acrocarpospora corrugata NBRC 13972.</title>
        <authorList>
            <person name="Ichikawa N."/>
            <person name="Kimura A."/>
            <person name="Kitahashi Y."/>
            <person name="Komaki H."/>
            <person name="Oguchi A."/>
        </authorList>
    </citation>
    <scope>NUCLEOTIDE SEQUENCE [LARGE SCALE GENOMIC DNA]</scope>
    <source>
        <strain evidence="1 2">NBRC 13972</strain>
    </source>
</reference>
<organism evidence="1 2">
    <name type="scientific">Acrocarpospora corrugata</name>
    <dbReference type="NCBI Taxonomy" id="35763"/>
    <lineage>
        <taxon>Bacteria</taxon>
        <taxon>Bacillati</taxon>
        <taxon>Actinomycetota</taxon>
        <taxon>Actinomycetes</taxon>
        <taxon>Streptosporangiales</taxon>
        <taxon>Streptosporangiaceae</taxon>
        <taxon>Acrocarpospora</taxon>
    </lineage>
</organism>
<gene>
    <name evidence="1" type="ORF">Acor_12020</name>
</gene>
<dbReference type="Proteomes" id="UP000334990">
    <property type="component" value="Unassembled WGS sequence"/>
</dbReference>
<keyword evidence="2" id="KW-1185">Reference proteome</keyword>
<evidence type="ECO:0000313" key="1">
    <source>
        <dbReference type="EMBL" id="GER99138.1"/>
    </source>
</evidence>
<comment type="caution">
    <text evidence="1">The sequence shown here is derived from an EMBL/GenBank/DDBJ whole genome shotgun (WGS) entry which is preliminary data.</text>
</comment>
<proteinExistence type="predicted"/>
<dbReference type="AlphaFoldDB" id="A0A5M3VSF7"/>